<keyword evidence="4" id="KW-1133">Transmembrane helix</keyword>
<evidence type="ECO:0000256" key="4">
    <source>
        <dbReference type="SAM" id="Phobius"/>
    </source>
</evidence>
<reference evidence="5 6" key="2">
    <citation type="submission" date="2018-11" db="EMBL/GenBank/DDBJ databases">
        <authorList>
            <consortium name="Pathogen Informatics"/>
        </authorList>
    </citation>
    <scope>NUCLEOTIDE SEQUENCE [LARGE SCALE GENOMIC DNA]</scope>
</reference>
<dbReference type="EMBL" id="UYRR01031526">
    <property type="protein sequence ID" value="VDK50762.1"/>
    <property type="molecule type" value="Genomic_DNA"/>
</dbReference>
<feature type="transmembrane region" description="Helical" evidence="4">
    <location>
        <begin position="100"/>
        <end position="122"/>
    </location>
</feature>
<keyword evidence="3" id="KW-0443">Lipid metabolism</keyword>
<evidence type="ECO:0000256" key="1">
    <source>
        <dbReference type="ARBA" id="ARBA00022801"/>
    </source>
</evidence>
<feature type="transmembrane region" description="Helical" evidence="4">
    <location>
        <begin position="26"/>
        <end position="46"/>
    </location>
</feature>
<dbReference type="GO" id="GO:0005737">
    <property type="term" value="C:cytoplasm"/>
    <property type="evidence" value="ECO:0007669"/>
    <property type="project" value="TreeGrafter"/>
</dbReference>
<feature type="transmembrane region" description="Helical" evidence="4">
    <location>
        <begin position="58"/>
        <end position="80"/>
    </location>
</feature>
<accession>A0A0M3K0T2</accession>
<dbReference type="GO" id="GO:0005886">
    <property type="term" value="C:plasma membrane"/>
    <property type="evidence" value="ECO:0007669"/>
    <property type="project" value="TreeGrafter"/>
</dbReference>
<evidence type="ECO:0000313" key="5">
    <source>
        <dbReference type="EMBL" id="VDK50762.1"/>
    </source>
</evidence>
<protein>
    <submittedName>
        <fullName evidence="7">MARVEL domain-containing protein</fullName>
    </submittedName>
</protein>
<dbReference type="Proteomes" id="UP000267096">
    <property type="component" value="Unassembled WGS sequence"/>
</dbReference>
<organism evidence="7">
    <name type="scientific">Anisakis simplex</name>
    <name type="common">Herring worm</name>
    <dbReference type="NCBI Taxonomy" id="6269"/>
    <lineage>
        <taxon>Eukaryota</taxon>
        <taxon>Metazoa</taxon>
        <taxon>Ecdysozoa</taxon>
        <taxon>Nematoda</taxon>
        <taxon>Chromadorea</taxon>
        <taxon>Rhabditida</taxon>
        <taxon>Spirurina</taxon>
        <taxon>Ascaridomorpha</taxon>
        <taxon>Ascaridoidea</taxon>
        <taxon>Anisakidae</taxon>
        <taxon>Anisakis</taxon>
        <taxon>Anisakis simplex complex</taxon>
    </lineage>
</organism>
<reference evidence="7" key="1">
    <citation type="submission" date="2017-02" db="UniProtKB">
        <authorList>
            <consortium name="WormBaseParasite"/>
        </authorList>
    </citation>
    <scope>IDENTIFICATION</scope>
</reference>
<evidence type="ECO:0000256" key="3">
    <source>
        <dbReference type="ARBA" id="ARBA00023098"/>
    </source>
</evidence>
<evidence type="ECO:0000313" key="6">
    <source>
        <dbReference type="Proteomes" id="UP000267096"/>
    </source>
</evidence>
<keyword evidence="4" id="KW-0812">Transmembrane</keyword>
<dbReference type="GO" id="GO:0046340">
    <property type="term" value="P:diacylglycerol catabolic process"/>
    <property type="evidence" value="ECO:0007669"/>
    <property type="project" value="TreeGrafter"/>
</dbReference>
<sequence length="135" mass="15447">MPSLVAFGRRWNIASDDFVFPALTEAFIRFLWFVLLVVSALALVVVHNPLNCASTDFLAYLCILFALNIITLIWCITLAYHSSKGSILDPYPRHLVPTLLYFRLPLFFVEFICIVISTLLAFGRFTRITFSFSFL</sequence>
<dbReference type="PANTHER" id="PTHR45792:SF2">
    <property type="entry name" value="DIACYLGLYCEROL LIPASE-BETA"/>
    <property type="match status" value="1"/>
</dbReference>
<evidence type="ECO:0000256" key="2">
    <source>
        <dbReference type="ARBA" id="ARBA00022963"/>
    </source>
</evidence>
<dbReference type="GO" id="GO:0022008">
    <property type="term" value="P:neurogenesis"/>
    <property type="evidence" value="ECO:0007669"/>
    <property type="project" value="TreeGrafter"/>
</dbReference>
<keyword evidence="2" id="KW-0442">Lipid degradation</keyword>
<dbReference type="AlphaFoldDB" id="A0A0M3K0T2"/>
<keyword evidence="1" id="KW-0378">Hydrolase</keyword>
<dbReference type="PANTHER" id="PTHR45792">
    <property type="entry name" value="DIACYLGLYCEROL LIPASE HOMOLOG-RELATED"/>
    <property type="match status" value="1"/>
</dbReference>
<dbReference type="GO" id="GO:0004806">
    <property type="term" value="F:triacylglycerol lipase activity"/>
    <property type="evidence" value="ECO:0007669"/>
    <property type="project" value="TreeGrafter"/>
</dbReference>
<dbReference type="OrthoDB" id="438440at2759"/>
<evidence type="ECO:0000313" key="7">
    <source>
        <dbReference type="WBParaSite" id="ASIM_0001443301-mRNA-1"/>
    </source>
</evidence>
<dbReference type="WBParaSite" id="ASIM_0001443301-mRNA-1">
    <property type="protein sequence ID" value="ASIM_0001443301-mRNA-1"/>
    <property type="gene ID" value="ASIM_0001443301"/>
</dbReference>
<name>A0A0M3K0T2_ANISI</name>
<dbReference type="InterPro" id="IPR052214">
    <property type="entry name" value="DAG_Lipase-Related"/>
</dbReference>
<dbReference type="GO" id="GO:0019369">
    <property type="term" value="P:arachidonate metabolic process"/>
    <property type="evidence" value="ECO:0007669"/>
    <property type="project" value="TreeGrafter"/>
</dbReference>
<keyword evidence="6" id="KW-1185">Reference proteome</keyword>
<proteinExistence type="predicted"/>
<keyword evidence="4" id="KW-0472">Membrane</keyword>
<gene>
    <name evidence="5" type="ORF">ASIM_LOCUS13860</name>
</gene>